<accession>A0A0K8R6V5</accession>
<dbReference type="AlphaFoldDB" id="A0A0K8R6V5"/>
<reference evidence="2" key="1">
    <citation type="submission" date="2012-12" db="EMBL/GenBank/DDBJ databases">
        <title>Identification and characterization of a phenylalanine ammonia-lyase gene family in Isatis indigotica Fort.</title>
        <authorList>
            <person name="Liu Q."/>
            <person name="Chen J."/>
            <person name="Zhou X."/>
            <person name="Di P."/>
            <person name="Xiao Y."/>
            <person name="Xuan H."/>
            <person name="Zhang L."/>
            <person name="Chen W."/>
        </authorList>
    </citation>
    <scope>NUCLEOTIDE SEQUENCE</scope>
    <source>
        <tissue evidence="2">Salivary gland</tissue>
    </source>
</reference>
<feature type="region of interest" description="Disordered" evidence="1">
    <location>
        <begin position="50"/>
        <end position="75"/>
    </location>
</feature>
<evidence type="ECO:0000256" key="1">
    <source>
        <dbReference type="SAM" id="MobiDB-lite"/>
    </source>
</evidence>
<evidence type="ECO:0000313" key="2">
    <source>
        <dbReference type="EMBL" id="JAA66786.1"/>
    </source>
</evidence>
<organism evidence="2">
    <name type="scientific">Ixodes ricinus</name>
    <name type="common">Common tick</name>
    <name type="synonym">Acarus ricinus</name>
    <dbReference type="NCBI Taxonomy" id="34613"/>
    <lineage>
        <taxon>Eukaryota</taxon>
        <taxon>Metazoa</taxon>
        <taxon>Ecdysozoa</taxon>
        <taxon>Arthropoda</taxon>
        <taxon>Chelicerata</taxon>
        <taxon>Arachnida</taxon>
        <taxon>Acari</taxon>
        <taxon>Parasitiformes</taxon>
        <taxon>Ixodida</taxon>
        <taxon>Ixodoidea</taxon>
        <taxon>Ixodidae</taxon>
        <taxon>Ixodinae</taxon>
        <taxon>Ixodes</taxon>
    </lineage>
</organism>
<protein>
    <submittedName>
        <fullName evidence="2">Putative membrane trafficking and cell signaling protein hrs</fullName>
    </submittedName>
</protein>
<sequence>MPHTRTGLFRPNLRIGMSFSEHLAHRMRLQWRQWCFLGLMPNLFPHSRQMSPSVHGGSFGRKSRSRTSSCLVATW</sequence>
<feature type="compositionally biased region" description="Polar residues" evidence="1">
    <location>
        <begin position="66"/>
        <end position="75"/>
    </location>
</feature>
<name>A0A0K8R6V5_IXORI</name>
<dbReference type="EMBL" id="GADI01007022">
    <property type="protein sequence ID" value="JAA66786.1"/>
    <property type="molecule type" value="mRNA"/>
</dbReference>
<proteinExistence type="evidence at transcript level"/>